<evidence type="ECO:0000313" key="2">
    <source>
        <dbReference type="Proteomes" id="UP000236182"/>
    </source>
</evidence>
<accession>A0A316WFR6</accession>
<organism evidence="1 2">
    <name type="scientific">Chryseobacterium oncorhynchi</name>
    <dbReference type="NCBI Taxonomy" id="741074"/>
    <lineage>
        <taxon>Bacteria</taxon>
        <taxon>Pseudomonadati</taxon>
        <taxon>Bacteroidota</taxon>
        <taxon>Flavobacteriia</taxon>
        <taxon>Flavobacteriales</taxon>
        <taxon>Weeksellaceae</taxon>
        <taxon>Chryseobacterium group</taxon>
        <taxon>Chryseobacterium</taxon>
    </lineage>
</organism>
<gene>
    <name evidence="1" type="ORF">C1638_021690</name>
</gene>
<proteinExistence type="predicted"/>
<evidence type="ECO:0000313" key="1">
    <source>
        <dbReference type="EMBL" id="PWN59223.1"/>
    </source>
</evidence>
<dbReference type="Proteomes" id="UP000236182">
    <property type="component" value="Unassembled WGS sequence"/>
</dbReference>
<protein>
    <submittedName>
        <fullName evidence="1">Uncharacterized protein</fullName>
    </submittedName>
</protein>
<sequence>MKEPIKIYDEALKGIDLSFLFNENKELYSSFLEENHLELCDPDIIEKLSKIQQMSGGMSFLVSEKKRIAGEILNLLNTRL</sequence>
<dbReference type="RefSeq" id="WP_109624027.1">
    <property type="nucleotide sequence ID" value="NZ_PPEI02000012.1"/>
</dbReference>
<dbReference type="OrthoDB" id="9847938at2"/>
<name>A0A316WFR6_9FLAO</name>
<dbReference type="AlphaFoldDB" id="A0A316WFR6"/>
<reference evidence="1" key="1">
    <citation type="submission" date="2018-04" db="EMBL/GenBank/DDBJ databases">
        <title>Draft Genome Sequences of Chryseobacterium lactis NCTC11390T isolated from milk, Chryseobacterium oncorhynchi 701B-08T from rainbow trout, and Chryseobacterium viscerum 687B-08T from diseased fish.</title>
        <authorList>
            <person name="Jeong J.-J."/>
            <person name="Lee Y.J."/>
            <person name="Pathiraja D."/>
            <person name="Park B."/>
            <person name="Choi I.-G."/>
            <person name="Kim K.D."/>
        </authorList>
    </citation>
    <scope>NUCLEOTIDE SEQUENCE [LARGE SCALE GENOMIC DNA]</scope>
    <source>
        <strain evidence="1">701B-08</strain>
    </source>
</reference>
<keyword evidence="2" id="KW-1185">Reference proteome</keyword>
<comment type="caution">
    <text evidence="1">The sequence shown here is derived from an EMBL/GenBank/DDBJ whole genome shotgun (WGS) entry which is preliminary data.</text>
</comment>
<dbReference type="EMBL" id="PPEI02000012">
    <property type="protein sequence ID" value="PWN59223.1"/>
    <property type="molecule type" value="Genomic_DNA"/>
</dbReference>